<dbReference type="RefSeq" id="WP_083077299.1">
    <property type="nucleotide sequence ID" value="NZ_AP022615.1"/>
</dbReference>
<name>A0A1X0D8Q8_MYCHE</name>
<protein>
    <recommendedName>
        <fullName evidence="1">DUF6602 domain-containing protein</fullName>
    </recommendedName>
</protein>
<keyword evidence="3" id="KW-1185">Reference proteome</keyword>
<feature type="domain" description="DUF6602" evidence="1">
    <location>
        <begin position="33"/>
        <end position="129"/>
    </location>
</feature>
<evidence type="ECO:0000313" key="3">
    <source>
        <dbReference type="Proteomes" id="UP000192566"/>
    </source>
</evidence>
<dbReference type="OrthoDB" id="8264568at2"/>
<dbReference type="Pfam" id="PF20247">
    <property type="entry name" value="DUF6602"/>
    <property type="match status" value="1"/>
</dbReference>
<dbReference type="EMBL" id="MVHR01000054">
    <property type="protein sequence ID" value="ORA68562.1"/>
    <property type="molecule type" value="Genomic_DNA"/>
</dbReference>
<organism evidence="2 3">
    <name type="scientific">Mycobacterium heidelbergense</name>
    <dbReference type="NCBI Taxonomy" id="53376"/>
    <lineage>
        <taxon>Bacteria</taxon>
        <taxon>Bacillati</taxon>
        <taxon>Actinomycetota</taxon>
        <taxon>Actinomycetes</taxon>
        <taxon>Mycobacteriales</taxon>
        <taxon>Mycobacteriaceae</taxon>
        <taxon>Mycobacterium</taxon>
        <taxon>Mycobacterium simiae complex</taxon>
    </lineage>
</organism>
<dbReference type="STRING" id="53376.BST25_21960"/>
<evidence type="ECO:0000313" key="2">
    <source>
        <dbReference type="EMBL" id="ORA68562.1"/>
    </source>
</evidence>
<comment type="caution">
    <text evidence="2">The sequence shown here is derived from an EMBL/GenBank/DDBJ whole genome shotgun (WGS) entry which is preliminary data.</text>
</comment>
<dbReference type="AlphaFoldDB" id="A0A1X0D8Q8"/>
<dbReference type="Proteomes" id="UP000192566">
    <property type="component" value="Unassembled WGS sequence"/>
</dbReference>
<dbReference type="InterPro" id="IPR046537">
    <property type="entry name" value="DUF6602"/>
</dbReference>
<gene>
    <name evidence="2" type="ORF">BST25_21960</name>
</gene>
<evidence type="ECO:0000259" key="1">
    <source>
        <dbReference type="Pfam" id="PF20247"/>
    </source>
</evidence>
<sequence>MTHEHHQWLADVNRSIVESYERDQEMARQPGSTQRTGHRVESRWDDVLRDWLPPQYEIGKQKYLLLETDDGPTLTKETDLVVFHPHYPEKLRVKESVLASGVAVAFSSRRTIGREDIREAYEDAITLRRGMKIREGTQQAYLVPPVFYGLLGESHDWKAPGSTPKGNIKAMTEEFDRDLVNAPREGLDFICVADLGIWGRVTTVLTERFLSQNLNVTPLMALATGTSGKESLVLSGMRHDYKQENLSPLTNFIGLLWGKLAINDLSLKPLADGFRITETTGTTGSFGMRSYKLADVTTAQIASQYRNSGPWYY</sequence>
<proteinExistence type="predicted"/>
<reference evidence="2 3" key="1">
    <citation type="submission" date="2017-02" db="EMBL/GenBank/DDBJ databases">
        <title>The new phylogeny of genus Mycobacterium.</title>
        <authorList>
            <person name="Tortoli E."/>
            <person name="Trovato A."/>
            <person name="Cirillo D.M."/>
        </authorList>
    </citation>
    <scope>NUCLEOTIDE SEQUENCE [LARGE SCALE GENOMIC DNA]</scope>
    <source>
        <strain evidence="2 3">DSM 44471</strain>
    </source>
</reference>
<accession>A0A1X0D8Q8</accession>